<dbReference type="AlphaFoldDB" id="A0A9Q6MVN0"/>
<dbReference type="SUPFAM" id="SSF55961">
    <property type="entry name" value="Bet v1-like"/>
    <property type="match status" value="1"/>
</dbReference>
<dbReference type="Gene3D" id="3.30.530.20">
    <property type="match status" value="1"/>
</dbReference>
<proteinExistence type="inferred from homology"/>
<comment type="similarity">
    <text evidence="1">Belongs to the AHA1 family.</text>
</comment>
<evidence type="ECO:0000256" key="1">
    <source>
        <dbReference type="ARBA" id="ARBA00006817"/>
    </source>
</evidence>
<protein>
    <recommendedName>
        <fullName evidence="2">Activator of Hsp90 ATPase homologue 1/2-like C-terminal domain-containing protein</fullName>
    </recommendedName>
</protein>
<reference evidence="3 4" key="1">
    <citation type="journal article" date="2016" name="Front. Microbiol.">
        <title>Comprehensive Phylogenetic Analysis of Bovine Non-aureus Staphylococci Species Based on Whole-Genome Sequencing.</title>
        <authorList>
            <person name="Naushad S."/>
            <person name="Barkema H.W."/>
            <person name="Luby C."/>
            <person name="Condas L.A."/>
            <person name="Nobrega D.B."/>
            <person name="Carson D.A."/>
            <person name="De Buck J."/>
        </authorList>
    </citation>
    <scope>NUCLEOTIDE SEQUENCE [LARGE SCALE GENOMIC DNA]</scope>
    <source>
        <strain evidence="3 4">SNUC 1231</strain>
    </source>
</reference>
<dbReference type="InterPro" id="IPR023393">
    <property type="entry name" value="START-like_dom_sf"/>
</dbReference>
<dbReference type="Proteomes" id="UP000241960">
    <property type="component" value="Unassembled WGS sequence"/>
</dbReference>
<evidence type="ECO:0000259" key="2">
    <source>
        <dbReference type="Pfam" id="PF08327"/>
    </source>
</evidence>
<sequence length="134" mass="15334">MDIITKMQVDVPVEKVFEAFVNPNEIGGFWFSSSSSRWEAGKTITLEYKEYDAVLDIQVKAVHLNSQIEFTWGERSVSIQFEASEMGTVVTTIEKAFDEKDIDSIIMQKEGWVYMLSCLKAYLEHNVKIRAALL</sequence>
<dbReference type="RefSeq" id="WP_073505103.1">
    <property type="nucleotide sequence ID" value="NZ_CP018199.1"/>
</dbReference>
<dbReference type="EMBL" id="PZFQ01000011">
    <property type="protein sequence ID" value="PTI76371.1"/>
    <property type="molecule type" value="Genomic_DNA"/>
</dbReference>
<feature type="domain" description="Activator of Hsp90 ATPase homologue 1/2-like C-terminal" evidence="2">
    <location>
        <begin position="10"/>
        <end position="124"/>
    </location>
</feature>
<dbReference type="Pfam" id="PF08327">
    <property type="entry name" value="AHSA1"/>
    <property type="match status" value="1"/>
</dbReference>
<dbReference type="InterPro" id="IPR013538">
    <property type="entry name" value="ASHA1/2-like_C"/>
</dbReference>
<comment type="caution">
    <text evidence="3">The sequence shown here is derived from an EMBL/GenBank/DDBJ whole genome shotgun (WGS) entry which is preliminary data.</text>
</comment>
<evidence type="ECO:0000313" key="4">
    <source>
        <dbReference type="Proteomes" id="UP000241960"/>
    </source>
</evidence>
<evidence type="ECO:0000313" key="3">
    <source>
        <dbReference type="EMBL" id="PTI76371.1"/>
    </source>
</evidence>
<name>A0A9Q6MVN0_9STAP</name>
<accession>A0A9Q6MVN0</accession>
<organism evidence="3 4">
    <name type="scientific">Staphylococcus succinus</name>
    <dbReference type="NCBI Taxonomy" id="61015"/>
    <lineage>
        <taxon>Bacteria</taxon>
        <taxon>Bacillati</taxon>
        <taxon>Bacillota</taxon>
        <taxon>Bacilli</taxon>
        <taxon>Bacillales</taxon>
        <taxon>Staphylococcaceae</taxon>
        <taxon>Staphylococcus</taxon>
    </lineage>
</organism>
<gene>
    <name evidence="3" type="ORF">BU058_04765</name>
</gene>